<accession>A0AAP6XH56</accession>
<comment type="similarity">
    <text evidence="1">Belongs to the NAD(P)-dependent epimerase/dehydratase family.</text>
</comment>
<dbReference type="EMBL" id="JAAUVV010000002">
    <property type="protein sequence ID" value="NJJ03040.1"/>
    <property type="molecule type" value="Genomic_DNA"/>
</dbReference>
<sequence>MQTVVTGGAGFIGSHLVDLLVQNGHQVTVIDNLSSGSLENIEQHLATDRVDFLEKDIRNADFESIFRRVQPEVVFHLAAQIDVRRSVEDPLLDAEMNILATIRLAEAARRTGVRRVVHTSSGGSIYGEPEQLPATEQLHVDPKSPYAASKVAGELYLNVYRQLYGLETSFIAPANVYGPRQNPFGEAGVVAIFSRNLLDGKRTCVFGGGTNTRDYVYVGDVARAFYLASAEAGDGQRFNIGTGVETTDRELHSAVAEAVGVPDSPADEPARLGDVARSALSYEKARDVLGWVPQVSLDEGVARTVEYFRNR</sequence>
<dbReference type="Proteomes" id="UP000591626">
    <property type="component" value="Unassembled WGS sequence"/>
</dbReference>
<feature type="domain" description="NAD-dependent epimerase/dehydratase" evidence="2">
    <location>
        <begin position="4"/>
        <end position="241"/>
    </location>
</feature>
<proteinExistence type="inferred from homology"/>
<organism evidence="3 4">
    <name type="scientific">Corynebacterium coyleae</name>
    <dbReference type="NCBI Taxonomy" id="53374"/>
    <lineage>
        <taxon>Bacteria</taxon>
        <taxon>Bacillati</taxon>
        <taxon>Actinomycetota</taxon>
        <taxon>Actinomycetes</taxon>
        <taxon>Mycobacteriales</taxon>
        <taxon>Corynebacteriaceae</taxon>
        <taxon>Corynebacterium</taxon>
    </lineage>
</organism>
<dbReference type="Gene3D" id="3.40.50.720">
    <property type="entry name" value="NAD(P)-binding Rossmann-like Domain"/>
    <property type="match status" value="1"/>
</dbReference>
<dbReference type="PANTHER" id="PTHR43000">
    <property type="entry name" value="DTDP-D-GLUCOSE 4,6-DEHYDRATASE-RELATED"/>
    <property type="match status" value="1"/>
</dbReference>
<evidence type="ECO:0000256" key="1">
    <source>
        <dbReference type="ARBA" id="ARBA00007637"/>
    </source>
</evidence>
<dbReference type="Pfam" id="PF01370">
    <property type="entry name" value="Epimerase"/>
    <property type="match status" value="1"/>
</dbReference>
<reference evidence="3 4" key="1">
    <citation type="submission" date="2020-03" db="EMBL/GenBank/DDBJ databases">
        <title>Draft genome sequences of bacterial isolates from the female urobiome.</title>
        <authorList>
            <person name="Miller-Ensminger T."/>
            <person name="Wolfe A.J."/>
            <person name="Putonti C."/>
        </authorList>
    </citation>
    <scope>NUCLEOTIDE SEQUENCE [LARGE SCALE GENOMIC DNA]</scope>
    <source>
        <strain evidence="3 4">UMB8490</strain>
    </source>
</reference>
<dbReference type="Gene3D" id="3.90.25.10">
    <property type="entry name" value="UDP-galactose 4-epimerase, domain 1"/>
    <property type="match status" value="1"/>
</dbReference>
<dbReference type="AlphaFoldDB" id="A0AAP6XH56"/>
<gene>
    <name evidence="3" type="ORF">HC138_01410</name>
</gene>
<dbReference type="InterPro" id="IPR001509">
    <property type="entry name" value="Epimerase_deHydtase"/>
</dbReference>
<dbReference type="RefSeq" id="WP_167615605.1">
    <property type="nucleotide sequence ID" value="NZ_JAAUVV010000002.1"/>
</dbReference>
<dbReference type="InterPro" id="IPR036291">
    <property type="entry name" value="NAD(P)-bd_dom_sf"/>
</dbReference>
<evidence type="ECO:0000313" key="4">
    <source>
        <dbReference type="Proteomes" id="UP000591626"/>
    </source>
</evidence>
<protein>
    <submittedName>
        <fullName evidence="3">NAD-dependent epimerase/dehydratase family protein</fullName>
    </submittedName>
</protein>
<evidence type="ECO:0000313" key="3">
    <source>
        <dbReference type="EMBL" id="NJJ03040.1"/>
    </source>
</evidence>
<evidence type="ECO:0000259" key="2">
    <source>
        <dbReference type="Pfam" id="PF01370"/>
    </source>
</evidence>
<name>A0AAP6XH56_9CORY</name>
<dbReference type="SUPFAM" id="SSF51735">
    <property type="entry name" value="NAD(P)-binding Rossmann-fold domains"/>
    <property type="match status" value="1"/>
</dbReference>
<comment type="caution">
    <text evidence="3">The sequence shown here is derived from an EMBL/GenBank/DDBJ whole genome shotgun (WGS) entry which is preliminary data.</text>
</comment>